<evidence type="ECO:0000256" key="5">
    <source>
        <dbReference type="ARBA" id="ARBA00023163"/>
    </source>
</evidence>
<feature type="compositionally biased region" description="Basic and acidic residues" evidence="9">
    <location>
        <begin position="105"/>
        <end position="123"/>
    </location>
</feature>
<evidence type="ECO:0000256" key="8">
    <source>
        <dbReference type="RuleBase" id="RU364140"/>
    </source>
</evidence>
<organism evidence="10 11">
    <name type="scientific">Hohenbuehelia grisea</name>
    <dbReference type="NCBI Taxonomy" id="104357"/>
    <lineage>
        <taxon>Eukaryota</taxon>
        <taxon>Fungi</taxon>
        <taxon>Dikarya</taxon>
        <taxon>Basidiomycota</taxon>
        <taxon>Agaricomycotina</taxon>
        <taxon>Agaricomycetes</taxon>
        <taxon>Agaricomycetidae</taxon>
        <taxon>Agaricales</taxon>
        <taxon>Pleurotineae</taxon>
        <taxon>Pleurotaceae</taxon>
        <taxon>Hohenbuehelia</taxon>
    </lineage>
</organism>
<dbReference type="EMBL" id="JASNQZ010000012">
    <property type="protein sequence ID" value="KAL0949505.1"/>
    <property type="molecule type" value="Genomic_DNA"/>
</dbReference>
<comment type="similarity">
    <text evidence="2 8">Belongs to the Mediator complex subunit 17 family.</text>
</comment>
<sequence>MDTMDQDTQVKTDPKDVKLALEPPYKSDDGTPAPVVFEITPEGPIFESKVHPETALGEKLRRVWAERGLDFFDRWRALSEETEWDGPLPQAVDAAASSKAPSHVPEVDVTKKQDDVAKDEASETKMMTPEDLVKMRQALHMPLHTAWESMSLTRDMLATLLASTTQPNAPSTSNPALPPLVPSLATNSSEAPITKIVATTAEGSAPLPGVHTFNTQVVIGSKDESLRKASSIFSDAAERMERGRQKAEKYWVDALKIRRSNWGIIPAPLPYGAAMGKGADKTSKDFLISFGLEESSAVFKRKALGLLNQLDGGKEDIIFPQLPRTRLLISLVTTADDGTKKYICNSFVGTDKATLDGQLRAAQQQVTEQEIYTFLVKEASQLPTASARITERQIIVDAARGTELTFELVDSELMAKRPTHDPEGIKCDLIYYALYALFIRAQHDLKRRRLGNLNVANASTPQSQAHILQPIIDILQYETFCKRLKIEIDAAASALSAVSVPTTLRFNPVGAVAVDLLRILSEDAGANVGGETILRIDNQCVSVRNRRLRLVLTQYLFSSRHTLRMIMVAPATLTVLLAHATLTISSLPQFRQLLADEIQRCLLSRICDAGKQLCEAVNGTWYVDLDRCIGKWEGGAVNVKVHYSQDSVIQCMIFRLGRSNRRPEPLRYTGHTTTPLLAWVSQNIQEAVAAKP</sequence>
<evidence type="ECO:0000313" key="10">
    <source>
        <dbReference type="EMBL" id="KAL0949505.1"/>
    </source>
</evidence>
<comment type="subunit">
    <text evidence="8">Component of the Mediator complex.</text>
</comment>
<keyword evidence="8" id="KW-0010">Activator</keyword>
<dbReference type="InterPro" id="IPR019313">
    <property type="entry name" value="Mediator_Med17"/>
</dbReference>
<name>A0ABR3J1I0_9AGAR</name>
<gene>
    <name evidence="8" type="primary">MED17</name>
    <name evidence="10" type="ORF">HGRIS_009558</name>
</gene>
<feature type="region of interest" description="Disordered" evidence="9">
    <location>
        <begin position="1"/>
        <end position="37"/>
    </location>
</feature>
<feature type="region of interest" description="Disordered" evidence="9">
    <location>
        <begin position="97"/>
        <end position="124"/>
    </location>
</feature>
<feature type="compositionally biased region" description="Basic and acidic residues" evidence="9">
    <location>
        <begin position="8"/>
        <end position="29"/>
    </location>
</feature>
<evidence type="ECO:0000256" key="1">
    <source>
        <dbReference type="ARBA" id="ARBA00004123"/>
    </source>
</evidence>
<evidence type="ECO:0000256" key="7">
    <source>
        <dbReference type="ARBA" id="ARBA00032014"/>
    </source>
</evidence>
<dbReference type="PANTHER" id="PTHR13114">
    <property type="entry name" value="MEDIATOR OF RNA POLYMERASE II TRANSCRIPTION SUBUNIT 17"/>
    <property type="match status" value="1"/>
</dbReference>
<dbReference type="Pfam" id="PF10156">
    <property type="entry name" value="Med17"/>
    <property type="match status" value="1"/>
</dbReference>
<evidence type="ECO:0000256" key="9">
    <source>
        <dbReference type="SAM" id="MobiDB-lite"/>
    </source>
</evidence>
<dbReference type="Proteomes" id="UP001556367">
    <property type="component" value="Unassembled WGS sequence"/>
</dbReference>
<evidence type="ECO:0000256" key="2">
    <source>
        <dbReference type="ARBA" id="ARBA00005635"/>
    </source>
</evidence>
<reference evidence="11" key="1">
    <citation type="submission" date="2024-06" db="EMBL/GenBank/DDBJ databases">
        <title>Multi-omics analyses provide insights into the biosynthesis of the anticancer antibiotic pleurotin in Hohenbuehelia grisea.</title>
        <authorList>
            <person name="Weaver J.A."/>
            <person name="Alberti F."/>
        </authorList>
    </citation>
    <scope>NUCLEOTIDE SEQUENCE [LARGE SCALE GENOMIC DNA]</scope>
    <source>
        <strain evidence="11">T-177</strain>
    </source>
</reference>
<keyword evidence="6 8" id="KW-0539">Nucleus</keyword>
<protein>
    <recommendedName>
        <fullName evidence="3 8">Mediator of RNA polymerase II transcription subunit 17</fullName>
    </recommendedName>
    <alternativeName>
        <fullName evidence="7 8">Mediator complex subunit 17</fullName>
    </alternativeName>
</protein>
<comment type="subcellular location">
    <subcellularLocation>
        <location evidence="1 8">Nucleus</location>
    </subcellularLocation>
</comment>
<keyword evidence="5 8" id="KW-0804">Transcription</keyword>
<comment type="function">
    <text evidence="8">Component of the Mediator complex, a coactivator involved in the regulated transcription of nearly all RNA polymerase II-dependent genes. Mediator functions as a bridge to convey information from gene-specific regulatory proteins to the basal RNA polymerase II transcription machinery. Mediator is recruited to promoters by direct interactions with regulatory proteins and serves as a scaffold for the assembly of a functional preinitiation complex with RNA polymerase II and the general transcription factors.</text>
</comment>
<keyword evidence="11" id="KW-1185">Reference proteome</keyword>
<keyword evidence="4 8" id="KW-0805">Transcription regulation</keyword>
<comment type="caution">
    <text evidence="10">The sequence shown here is derived from an EMBL/GenBank/DDBJ whole genome shotgun (WGS) entry which is preliminary data.</text>
</comment>
<accession>A0ABR3J1I0</accession>
<dbReference type="PANTHER" id="PTHR13114:SF7">
    <property type="entry name" value="MEDIATOR OF RNA POLYMERASE II TRANSCRIPTION SUBUNIT 17"/>
    <property type="match status" value="1"/>
</dbReference>
<evidence type="ECO:0000256" key="4">
    <source>
        <dbReference type="ARBA" id="ARBA00023015"/>
    </source>
</evidence>
<proteinExistence type="inferred from homology"/>
<evidence type="ECO:0000256" key="6">
    <source>
        <dbReference type="ARBA" id="ARBA00023242"/>
    </source>
</evidence>
<evidence type="ECO:0000256" key="3">
    <source>
        <dbReference type="ARBA" id="ARBA00019610"/>
    </source>
</evidence>
<evidence type="ECO:0000313" key="11">
    <source>
        <dbReference type="Proteomes" id="UP001556367"/>
    </source>
</evidence>